<organism evidence="1">
    <name type="scientific">Bandra megavirus</name>
    <dbReference type="NCBI Taxonomy" id="2071566"/>
    <lineage>
        <taxon>Viruses</taxon>
        <taxon>Varidnaviria</taxon>
        <taxon>Bamfordvirae</taxon>
        <taxon>Nucleocytoviricota</taxon>
        <taxon>Megaviricetes</taxon>
        <taxon>Imitervirales</taxon>
        <taxon>Mimiviridae</taxon>
        <taxon>Megamimivirinae</taxon>
        <taxon>Megavirus</taxon>
    </lineage>
</organism>
<proteinExistence type="predicted"/>
<sequence>MECYHLVNFINSHEFRSSYNRCRDLECYLKKMSLNENIFCHLVDILNKVKNNEYIFLEYILKKIQPVKPTKYLAIEVICEIIKLVPYRKIDVLLMLEPFVVNLKSSDLVIIFQIIDISCMTITDIINTYFHKIPEIKGKDFFAILKNIGDKENIEFVADMAKIEFLEQSACKLKNYIGFIPEILSCFNDKTNIIKTTYYLILHAPHFNISYCEFVNICGILSSKSGSHFVSGFISALIFAHKNHGWDFPVKDLTLDELCHRLSRILNTDLYQSFVAVFVNNGFKFKEIIYW</sequence>
<reference evidence="1" key="1">
    <citation type="submission" date="2018-01" db="EMBL/GenBank/DDBJ databases">
        <title>Draft genome sequence of Bandra megavirus.</title>
        <authorList>
            <person name="Chatterjee A."/>
            <person name="Yadav R."/>
            <person name="Kondabagil K."/>
        </authorList>
    </citation>
    <scope>NUCLEOTIDE SEQUENCE</scope>
    <source>
        <strain evidence="1">KK-1</strain>
    </source>
</reference>
<accession>A0A2K9V755</accession>
<protein>
    <submittedName>
        <fullName evidence="1">Uncharacterized protein</fullName>
    </submittedName>
</protein>
<dbReference type="EMBL" id="MG779298">
    <property type="protein sequence ID" value="AUV58026.1"/>
    <property type="molecule type" value="Genomic_DNA"/>
</dbReference>
<name>A0A2K9V755_9VIRU</name>
<evidence type="ECO:0000313" key="1">
    <source>
        <dbReference type="EMBL" id="AUV58026.1"/>
    </source>
</evidence>